<dbReference type="GO" id="GO:0051920">
    <property type="term" value="F:peroxiredoxin activity"/>
    <property type="evidence" value="ECO:0007669"/>
    <property type="project" value="InterPro"/>
</dbReference>
<dbReference type="InterPro" id="IPR003779">
    <property type="entry name" value="CMD-like"/>
</dbReference>
<dbReference type="AlphaFoldDB" id="A0A1G5QKA4"/>
<feature type="domain" description="Carboxymuconolactone decarboxylase-like" evidence="1">
    <location>
        <begin position="17"/>
        <end position="95"/>
    </location>
</feature>
<evidence type="ECO:0000259" key="1">
    <source>
        <dbReference type="Pfam" id="PF02627"/>
    </source>
</evidence>
<organism evidence="2 3">
    <name type="scientific">Thiohalomonas denitrificans</name>
    <dbReference type="NCBI Taxonomy" id="415747"/>
    <lineage>
        <taxon>Bacteria</taxon>
        <taxon>Pseudomonadati</taxon>
        <taxon>Pseudomonadota</taxon>
        <taxon>Gammaproteobacteria</taxon>
        <taxon>Thiohalomonadales</taxon>
        <taxon>Thiohalomonadaceae</taxon>
        <taxon>Thiohalomonas</taxon>
    </lineage>
</organism>
<protein>
    <submittedName>
        <fullName evidence="2">Alkylhydroperoxidase AhpD family core domain-containing protein</fullName>
    </submittedName>
</protein>
<dbReference type="Proteomes" id="UP000199648">
    <property type="component" value="Unassembled WGS sequence"/>
</dbReference>
<dbReference type="PANTHER" id="PTHR33930">
    <property type="entry name" value="ALKYL HYDROPEROXIDE REDUCTASE AHPD"/>
    <property type="match status" value="1"/>
</dbReference>
<dbReference type="Pfam" id="PF02627">
    <property type="entry name" value="CMD"/>
    <property type="match status" value="1"/>
</dbReference>
<evidence type="ECO:0000313" key="3">
    <source>
        <dbReference type="Proteomes" id="UP000199648"/>
    </source>
</evidence>
<proteinExistence type="predicted"/>
<evidence type="ECO:0000313" key="2">
    <source>
        <dbReference type="EMBL" id="SCZ62254.1"/>
    </source>
</evidence>
<reference evidence="2 3" key="1">
    <citation type="submission" date="2016-10" db="EMBL/GenBank/DDBJ databases">
        <authorList>
            <person name="de Groot N.N."/>
        </authorList>
    </citation>
    <scope>NUCLEOTIDE SEQUENCE [LARGE SCALE GENOMIC DNA]</scope>
    <source>
        <strain evidence="2 3">HLD2</strain>
    </source>
</reference>
<keyword evidence="2" id="KW-0575">Peroxidase</keyword>
<gene>
    <name evidence="2" type="ORF">SAMN03097708_02286</name>
</gene>
<sequence length="100" mass="10878">MHKTLDDFKDDFPNAWAAYENLRNTCDHDGPLDKKTVELIKVGIAAAQEHEGSLVSHVSQAQKAGASPGEIYHAVLQATGIAGFTVTLHGMRTAKTYIEQ</sequence>
<accession>A0A1G5QKA4</accession>
<dbReference type="InterPro" id="IPR029032">
    <property type="entry name" value="AhpD-like"/>
</dbReference>
<dbReference type="SUPFAM" id="SSF69118">
    <property type="entry name" value="AhpD-like"/>
    <property type="match status" value="1"/>
</dbReference>
<dbReference type="RefSeq" id="WP_175452541.1">
    <property type="nucleotide sequence ID" value="NZ_FMWD01000006.1"/>
</dbReference>
<name>A0A1G5QKA4_9GAMM</name>
<dbReference type="EMBL" id="FMWD01000006">
    <property type="protein sequence ID" value="SCZ62254.1"/>
    <property type="molecule type" value="Genomic_DNA"/>
</dbReference>
<dbReference type="Gene3D" id="1.20.1290.10">
    <property type="entry name" value="AhpD-like"/>
    <property type="match status" value="1"/>
</dbReference>
<dbReference type="PANTHER" id="PTHR33930:SF2">
    <property type="entry name" value="BLR3452 PROTEIN"/>
    <property type="match status" value="1"/>
</dbReference>
<keyword evidence="3" id="KW-1185">Reference proteome</keyword>
<keyword evidence="2" id="KW-0560">Oxidoreductase</keyword>
<dbReference type="STRING" id="415747.SAMN03097708_02286"/>